<dbReference type="SUPFAM" id="SSF48452">
    <property type="entry name" value="TPR-like"/>
    <property type="match status" value="1"/>
</dbReference>
<dbReference type="Gene3D" id="1.25.40.10">
    <property type="entry name" value="Tetratricopeptide repeat domain"/>
    <property type="match status" value="1"/>
</dbReference>
<keyword evidence="2" id="KW-1185">Reference proteome</keyword>
<protein>
    <recommendedName>
        <fullName evidence="3">F-box domain-containing protein</fullName>
    </recommendedName>
</protein>
<evidence type="ECO:0000313" key="2">
    <source>
        <dbReference type="Proteomes" id="UP001234581"/>
    </source>
</evidence>
<sequence length="550" mass="61557">MLSPRHISPLPPIAPHCEEQDVVSNEAAHNTIVLHPLPPLSMHQGQDDTIMATTSDTITKLASQLIEPLDTRAKALANGAQFDLALRDAAMMRALAPTSALGYLRAGSIYQQQGHQQAAMNMYKQGLMAVDPTNPWYSRLKTSYAAALEVQEKRVDFMSKLPADIVSMAIIPLLFESYELRQDTVCPHFNVCRTWCQRILANNAFHFLLHDGGCVDDPAYDLLPYSPHFKTLTVAHRQDWVEILNERPWTRLSHLNVDCKGQPQLLVNVFGSIGSTLTHLNLLSHRQLPHLILSSATFQKETPIALRHILDGCPNLVSLEGTLIVNESPTLLSTEYPKLIHLHVKDWSTESRSYDNMVNLLAHLPSLVSLNVFPRPDMKLLPMIHQYGPNLKLLVYGGNESCCLSYDDEHQQQGLEKVCIGHSRDVYNGDDLISMLVQHCGSLKALRLVGRITGNNMTLEGSNIGFKRLEKLEVNAQDHSLVPLTTSIICRAPYLHTIFNDALAYQHEDFFNAATNLRHLKALLHCGSPINAHNFTSLFNIISSLEKVRH</sequence>
<reference evidence="1 2" key="1">
    <citation type="submission" date="2023-03" db="EMBL/GenBank/DDBJ databases">
        <title>Genome sequence of Lichtheimia ornata CBS 291.66.</title>
        <authorList>
            <person name="Mohabir J.T."/>
            <person name="Shea T.P."/>
            <person name="Kurbessoian T."/>
            <person name="Berby B."/>
            <person name="Fontaine J."/>
            <person name="Livny J."/>
            <person name="Gnirke A."/>
            <person name="Stajich J.E."/>
            <person name="Cuomo C.A."/>
        </authorList>
    </citation>
    <scope>NUCLEOTIDE SEQUENCE [LARGE SCALE GENOMIC DNA]</scope>
    <source>
        <strain evidence="1">CBS 291.66</strain>
    </source>
</reference>
<dbReference type="Gene3D" id="3.80.10.10">
    <property type="entry name" value="Ribonuclease Inhibitor"/>
    <property type="match status" value="1"/>
</dbReference>
<evidence type="ECO:0008006" key="3">
    <source>
        <dbReference type="Google" id="ProtNLM"/>
    </source>
</evidence>
<proteinExistence type="predicted"/>
<accession>A0AAD7XYJ9</accession>
<dbReference type="InterPro" id="IPR011990">
    <property type="entry name" value="TPR-like_helical_dom_sf"/>
</dbReference>
<evidence type="ECO:0000313" key="1">
    <source>
        <dbReference type="EMBL" id="KAJ8657606.1"/>
    </source>
</evidence>
<dbReference type="EMBL" id="JARTCD010000030">
    <property type="protein sequence ID" value="KAJ8657606.1"/>
    <property type="molecule type" value="Genomic_DNA"/>
</dbReference>
<gene>
    <name evidence="1" type="ORF">O0I10_006670</name>
</gene>
<dbReference type="AlphaFoldDB" id="A0AAD7XYJ9"/>
<dbReference type="InterPro" id="IPR032675">
    <property type="entry name" value="LRR_dom_sf"/>
</dbReference>
<dbReference type="GeneID" id="83214081"/>
<name>A0AAD7XYJ9_9FUNG</name>
<comment type="caution">
    <text evidence="1">The sequence shown here is derived from an EMBL/GenBank/DDBJ whole genome shotgun (WGS) entry which is preliminary data.</text>
</comment>
<dbReference type="RefSeq" id="XP_058342519.1">
    <property type="nucleotide sequence ID" value="XM_058486697.1"/>
</dbReference>
<dbReference type="SUPFAM" id="SSF52047">
    <property type="entry name" value="RNI-like"/>
    <property type="match status" value="1"/>
</dbReference>
<dbReference type="Proteomes" id="UP001234581">
    <property type="component" value="Unassembled WGS sequence"/>
</dbReference>
<organism evidence="1 2">
    <name type="scientific">Lichtheimia ornata</name>
    <dbReference type="NCBI Taxonomy" id="688661"/>
    <lineage>
        <taxon>Eukaryota</taxon>
        <taxon>Fungi</taxon>
        <taxon>Fungi incertae sedis</taxon>
        <taxon>Mucoromycota</taxon>
        <taxon>Mucoromycotina</taxon>
        <taxon>Mucoromycetes</taxon>
        <taxon>Mucorales</taxon>
        <taxon>Lichtheimiaceae</taxon>
        <taxon>Lichtheimia</taxon>
    </lineage>
</organism>